<keyword evidence="2" id="KW-1185">Reference proteome</keyword>
<evidence type="ECO:0000256" key="1">
    <source>
        <dbReference type="SAM" id="SignalP"/>
    </source>
</evidence>
<feature type="chain" id="PRO_5028821606" evidence="1">
    <location>
        <begin position="24"/>
        <end position="121"/>
    </location>
</feature>
<sequence>MVHQFIVIALTSVTVFVASGVYAQDYLSECMHAYESILKSECDYHGHACFNDQTREEFGQHPSVAAIRIAVESCETALNPAILKDRYCCANDECFKQCNSRRARKSLRPHRIQRDSASKEE</sequence>
<dbReference type="AlphaFoldDB" id="A0A7E4VYN0"/>
<evidence type="ECO:0000313" key="2">
    <source>
        <dbReference type="Proteomes" id="UP000492821"/>
    </source>
</evidence>
<dbReference type="WBParaSite" id="Pan_g4475.t1">
    <property type="protein sequence ID" value="Pan_g4475.t1"/>
    <property type="gene ID" value="Pan_g4475"/>
</dbReference>
<name>A0A7E4VYN0_PANRE</name>
<evidence type="ECO:0000313" key="3">
    <source>
        <dbReference type="WBParaSite" id="Pan_g4475.t1"/>
    </source>
</evidence>
<reference evidence="3" key="2">
    <citation type="submission" date="2020-10" db="UniProtKB">
        <authorList>
            <consortium name="WormBaseParasite"/>
        </authorList>
    </citation>
    <scope>IDENTIFICATION</scope>
</reference>
<dbReference type="Proteomes" id="UP000492821">
    <property type="component" value="Unassembled WGS sequence"/>
</dbReference>
<keyword evidence="1" id="KW-0732">Signal</keyword>
<protein>
    <submittedName>
        <fullName evidence="3">Conserved secreted protein</fullName>
    </submittedName>
</protein>
<feature type="signal peptide" evidence="1">
    <location>
        <begin position="1"/>
        <end position="23"/>
    </location>
</feature>
<reference evidence="2" key="1">
    <citation type="journal article" date="2013" name="Genetics">
        <title>The draft genome and transcriptome of Panagrellus redivivus are shaped by the harsh demands of a free-living lifestyle.</title>
        <authorList>
            <person name="Srinivasan J."/>
            <person name="Dillman A.R."/>
            <person name="Macchietto M.G."/>
            <person name="Heikkinen L."/>
            <person name="Lakso M."/>
            <person name="Fracchia K.M."/>
            <person name="Antoshechkin I."/>
            <person name="Mortazavi A."/>
            <person name="Wong G."/>
            <person name="Sternberg P.W."/>
        </authorList>
    </citation>
    <scope>NUCLEOTIDE SEQUENCE [LARGE SCALE GENOMIC DNA]</scope>
    <source>
        <strain evidence="2">MT8872</strain>
    </source>
</reference>
<organism evidence="2 3">
    <name type="scientific">Panagrellus redivivus</name>
    <name type="common">Microworm</name>
    <dbReference type="NCBI Taxonomy" id="6233"/>
    <lineage>
        <taxon>Eukaryota</taxon>
        <taxon>Metazoa</taxon>
        <taxon>Ecdysozoa</taxon>
        <taxon>Nematoda</taxon>
        <taxon>Chromadorea</taxon>
        <taxon>Rhabditida</taxon>
        <taxon>Tylenchina</taxon>
        <taxon>Panagrolaimomorpha</taxon>
        <taxon>Panagrolaimoidea</taxon>
        <taxon>Panagrolaimidae</taxon>
        <taxon>Panagrellus</taxon>
    </lineage>
</organism>
<accession>A0A7E4VYN0</accession>
<proteinExistence type="predicted"/>